<sequence>MVSRMYFSTTQIIMSSSYGCDIKRIVSARSDELQSIASDSVSPYTWVQSNIVPYASSINILWAIRSLRGMPNISNIQNAIHAAGLNGSVRDSTPNPMDVTETYKAIPPSSAAFSTSIDAHVNFVRSFLFMIVPCKIISLLLAYIEGWRSTSLAYVTDSGSDCANTISFFPIDNLPL</sequence>
<dbReference type="GO" id="GO:0004553">
    <property type="term" value="F:hydrolase activity, hydrolyzing O-glycosyl compounds"/>
    <property type="evidence" value="ECO:0007669"/>
    <property type="project" value="InterPro"/>
</dbReference>
<reference evidence="2" key="1">
    <citation type="submission" date="2021-08" db="EMBL/GenBank/DDBJ databases">
        <title>WGS assembly of Ceratopteris richardii.</title>
        <authorList>
            <person name="Marchant D.B."/>
            <person name="Chen G."/>
            <person name="Jenkins J."/>
            <person name="Shu S."/>
            <person name="Leebens-Mack J."/>
            <person name="Grimwood J."/>
            <person name="Schmutz J."/>
            <person name="Soltis P."/>
            <person name="Soltis D."/>
            <person name="Chen Z.-H."/>
        </authorList>
    </citation>
    <scope>NUCLEOTIDE SEQUENCE</scope>
    <source>
        <strain evidence="2">Whitten #5841</strain>
        <tissue evidence="2">Leaf</tissue>
    </source>
</reference>
<dbReference type="GO" id="GO:0005975">
    <property type="term" value="P:carbohydrate metabolic process"/>
    <property type="evidence" value="ECO:0007669"/>
    <property type="project" value="InterPro"/>
</dbReference>
<keyword evidence="1" id="KW-1133">Transmembrane helix</keyword>
<gene>
    <name evidence="2" type="ORF">KP509_32G025400</name>
</gene>
<dbReference type="PANTHER" id="PTHR32227">
    <property type="entry name" value="GLUCAN ENDO-1,3-BETA-GLUCOSIDASE BG1-RELATED-RELATED"/>
    <property type="match status" value="1"/>
</dbReference>
<dbReference type="EMBL" id="CM035437">
    <property type="protein sequence ID" value="KAH7286862.1"/>
    <property type="molecule type" value="Genomic_DNA"/>
</dbReference>
<name>A0A8T2QRS7_CERRI</name>
<evidence type="ECO:0000256" key="1">
    <source>
        <dbReference type="SAM" id="Phobius"/>
    </source>
</evidence>
<proteinExistence type="predicted"/>
<dbReference type="Gene3D" id="3.20.20.80">
    <property type="entry name" value="Glycosidases"/>
    <property type="match status" value="1"/>
</dbReference>
<keyword evidence="1" id="KW-0472">Membrane</keyword>
<evidence type="ECO:0000313" key="3">
    <source>
        <dbReference type="Proteomes" id="UP000825935"/>
    </source>
</evidence>
<keyword evidence="3" id="KW-1185">Reference proteome</keyword>
<feature type="transmembrane region" description="Helical" evidence="1">
    <location>
        <begin position="123"/>
        <end position="144"/>
    </location>
</feature>
<organism evidence="2 3">
    <name type="scientific">Ceratopteris richardii</name>
    <name type="common">Triangle waterfern</name>
    <dbReference type="NCBI Taxonomy" id="49495"/>
    <lineage>
        <taxon>Eukaryota</taxon>
        <taxon>Viridiplantae</taxon>
        <taxon>Streptophyta</taxon>
        <taxon>Embryophyta</taxon>
        <taxon>Tracheophyta</taxon>
        <taxon>Polypodiopsida</taxon>
        <taxon>Polypodiidae</taxon>
        <taxon>Polypodiales</taxon>
        <taxon>Pteridineae</taxon>
        <taxon>Pteridaceae</taxon>
        <taxon>Parkerioideae</taxon>
        <taxon>Ceratopteris</taxon>
    </lineage>
</organism>
<dbReference type="AlphaFoldDB" id="A0A8T2QRS7"/>
<dbReference type="PROSITE" id="PS51257">
    <property type="entry name" value="PROKAR_LIPOPROTEIN"/>
    <property type="match status" value="1"/>
</dbReference>
<protein>
    <submittedName>
        <fullName evidence="2">Uncharacterized protein</fullName>
    </submittedName>
</protein>
<evidence type="ECO:0000313" key="2">
    <source>
        <dbReference type="EMBL" id="KAH7286862.1"/>
    </source>
</evidence>
<dbReference type="InterPro" id="IPR044965">
    <property type="entry name" value="Glyco_hydro_17_plant"/>
</dbReference>
<accession>A0A8T2QRS7</accession>
<comment type="caution">
    <text evidence="2">The sequence shown here is derived from an EMBL/GenBank/DDBJ whole genome shotgun (WGS) entry which is preliminary data.</text>
</comment>
<keyword evidence="1" id="KW-0812">Transmembrane</keyword>
<dbReference type="Proteomes" id="UP000825935">
    <property type="component" value="Chromosome 32"/>
</dbReference>